<proteinExistence type="predicted"/>
<dbReference type="EMBL" id="JACDUL010000001">
    <property type="protein sequence ID" value="MBA2861609.1"/>
    <property type="molecule type" value="Genomic_DNA"/>
</dbReference>
<evidence type="ECO:0000313" key="3">
    <source>
        <dbReference type="Proteomes" id="UP000533207"/>
    </source>
</evidence>
<dbReference type="GO" id="GO:0003677">
    <property type="term" value="F:DNA binding"/>
    <property type="evidence" value="ECO:0007669"/>
    <property type="project" value="UniProtKB-KW"/>
</dbReference>
<dbReference type="RefSeq" id="WP_011977266.1">
    <property type="nucleotide sequence ID" value="NZ_JACDUL010000001.1"/>
</dbReference>
<dbReference type="AlphaFoldDB" id="A0A7J9PJA5"/>
<sequence length="340" mass="39608">MIIETLLILFLFSLFSKGAKNKKEALEIINKDLNALTILSYFKENTKNNVVMSASPGRISEVLNVDLTELEPSFDVLSEKKLVKKIHTGYKNCPIKYEITPFGRTVISEHFRKEKLKNNPNYQKPANRRPKNNGALFDKINENISQDKKEEKPKEIKPKAEEPKKNQNLIKNKFEQDVPINFYSKTNNDENLSFEIGEAFENFVAEQLFPDHHFVLTHMTPNFAMNSKRYCESSLKPDLGFRDKKTGKEFYVECKFRGGLTEDGKYSWTKDKDQANRYRDIQKDENKQVFVAMGLGGMSNNPRNIFLVPLDEIKYLELYPSVLRNWEVYNVYDIFKIVNS</sequence>
<feature type="compositionally biased region" description="Basic and acidic residues" evidence="1">
    <location>
        <begin position="139"/>
        <end position="165"/>
    </location>
</feature>
<name>A0A7J9PJA5_METMI</name>
<evidence type="ECO:0000256" key="1">
    <source>
        <dbReference type="SAM" id="MobiDB-lite"/>
    </source>
</evidence>
<evidence type="ECO:0000313" key="2">
    <source>
        <dbReference type="EMBL" id="MBA2861609.1"/>
    </source>
</evidence>
<organism evidence="2 3">
    <name type="scientific">Methanococcus maripaludis</name>
    <name type="common">Methanococcus deltae</name>
    <dbReference type="NCBI Taxonomy" id="39152"/>
    <lineage>
        <taxon>Archaea</taxon>
        <taxon>Methanobacteriati</taxon>
        <taxon>Methanobacteriota</taxon>
        <taxon>Methanomada group</taxon>
        <taxon>Methanococci</taxon>
        <taxon>Methanococcales</taxon>
        <taxon>Methanococcaceae</taxon>
        <taxon>Methanococcus</taxon>
    </lineage>
</organism>
<accession>A0A7J9PJA5</accession>
<keyword evidence="2" id="KW-0238">DNA-binding</keyword>
<gene>
    <name evidence="2" type="ORF">HNP90_000469</name>
</gene>
<protein>
    <submittedName>
        <fullName evidence="2">DNA-binding MarR family transcriptional regulator</fullName>
    </submittedName>
</protein>
<comment type="caution">
    <text evidence="2">The sequence shown here is derived from an EMBL/GenBank/DDBJ whole genome shotgun (WGS) entry which is preliminary data.</text>
</comment>
<reference evidence="2 3" key="1">
    <citation type="submission" date="2020-07" db="EMBL/GenBank/DDBJ databases">
        <title>Genomic Encyclopedia of Type Strains, Phase IV (KMG-V): Genome sequencing to study the core and pangenomes of soil and plant-associated prokaryotes.</title>
        <authorList>
            <person name="Whitman W."/>
        </authorList>
    </citation>
    <scope>NUCLEOTIDE SEQUENCE [LARGE SCALE GENOMIC DNA]</scope>
    <source>
        <strain evidence="2 3">C8</strain>
    </source>
</reference>
<feature type="region of interest" description="Disordered" evidence="1">
    <location>
        <begin position="113"/>
        <end position="171"/>
    </location>
</feature>
<dbReference type="Proteomes" id="UP000533207">
    <property type="component" value="Unassembled WGS sequence"/>
</dbReference>